<protein>
    <submittedName>
        <fullName evidence="2">Uncharacterized protein</fullName>
    </submittedName>
</protein>
<keyword evidence="3" id="KW-1185">Reference proteome</keyword>
<feature type="compositionally biased region" description="Polar residues" evidence="1">
    <location>
        <begin position="1"/>
        <end position="21"/>
    </location>
</feature>
<dbReference type="EMBL" id="CAWUHB010000043">
    <property type="protein sequence ID" value="CAK7228400.1"/>
    <property type="molecule type" value="Genomic_DNA"/>
</dbReference>
<feature type="compositionally biased region" description="Low complexity" evidence="1">
    <location>
        <begin position="152"/>
        <end position="166"/>
    </location>
</feature>
<reference evidence="2 3" key="1">
    <citation type="submission" date="2024-01" db="EMBL/GenBank/DDBJ databases">
        <authorList>
            <person name="Allen C."/>
            <person name="Tagirdzhanova G."/>
        </authorList>
    </citation>
    <scope>NUCLEOTIDE SEQUENCE [LARGE SCALE GENOMIC DNA]</scope>
</reference>
<dbReference type="Proteomes" id="UP001642405">
    <property type="component" value="Unassembled WGS sequence"/>
</dbReference>
<proteinExistence type="predicted"/>
<feature type="compositionally biased region" description="Low complexity" evidence="1">
    <location>
        <begin position="46"/>
        <end position="61"/>
    </location>
</feature>
<feature type="compositionally biased region" description="Basic and acidic residues" evidence="1">
    <location>
        <begin position="111"/>
        <end position="122"/>
    </location>
</feature>
<evidence type="ECO:0000313" key="3">
    <source>
        <dbReference type="Proteomes" id="UP001642405"/>
    </source>
</evidence>
<comment type="caution">
    <text evidence="2">The sequence shown here is derived from an EMBL/GenBank/DDBJ whole genome shotgun (WGS) entry which is preliminary data.</text>
</comment>
<evidence type="ECO:0000313" key="2">
    <source>
        <dbReference type="EMBL" id="CAK7228400.1"/>
    </source>
</evidence>
<name>A0ABP0C8P9_9PEZI</name>
<evidence type="ECO:0000256" key="1">
    <source>
        <dbReference type="SAM" id="MobiDB-lite"/>
    </source>
</evidence>
<gene>
    <name evidence="2" type="ORF">SCUCBS95973_006869</name>
</gene>
<accession>A0ABP0C8P9</accession>
<feature type="region of interest" description="Disordered" evidence="1">
    <location>
        <begin position="325"/>
        <end position="348"/>
    </location>
</feature>
<organism evidence="2 3">
    <name type="scientific">Sporothrix curviconia</name>
    <dbReference type="NCBI Taxonomy" id="1260050"/>
    <lineage>
        <taxon>Eukaryota</taxon>
        <taxon>Fungi</taxon>
        <taxon>Dikarya</taxon>
        <taxon>Ascomycota</taxon>
        <taxon>Pezizomycotina</taxon>
        <taxon>Sordariomycetes</taxon>
        <taxon>Sordariomycetidae</taxon>
        <taxon>Ophiostomatales</taxon>
        <taxon>Ophiostomataceae</taxon>
        <taxon>Sporothrix</taxon>
    </lineage>
</organism>
<sequence>MPQPGFPSQASAVPGNVQPSRSRGPPPFAAPFSLQLVPVPAGHLQSGPSAASSSPLAMRPAQMASLPVQPAPPKSRRRRHQTGPSEDRDGARAFIEALPKVDNALPLEGTDPQRDPLERPWCEPRLSSKKLQFTEPQRARNPTRGTMKDSRSVPPASSASSTSSASPYPPPATVGAVIVDPDGKLVSHRWLHKVSSGLREDRESLVGAQFTQLLAANPQLLVDRQQRIQATPNHSRTRFHLARSSEHFQSLAILLGPKDYITHSERSGCMNAEWYYMPGRNRALTAWTFDDIYTALYKYLDDHPQSFCKADGDVTVAPDQLLDFRCGSPSPSDNDNDDDATGQWNTLPGMPIRAVSDKDGHKELHIEVQVKRVGGTDLALASRCGVHYSVYGALNNDKGLAMPCQGHRNRVAPGQKSEASVHECVEKPFDRARLKDSGWQYVAKSHVYIVRLVARNATSAPHGGTAAHVVLKTGGWLVPPVEDRLRLYEKKHGLQEAALAPRPGMAGTSVDDVSSLPKPLAPLRAAPSPALNTHTNAQTPLLCGGTAPEVWTQLADPAVEDVLWMASKLITGTTFKGFRKGAGAGLDMSMAVNREYIRLWEEKVPYASPSRSATLHSDLLYLAHLAGHQLDRP</sequence>
<feature type="region of interest" description="Disordered" evidence="1">
    <location>
        <begin position="1"/>
        <end position="175"/>
    </location>
</feature>